<reference evidence="4" key="2">
    <citation type="submission" date="2016-01" db="EMBL/GenBank/DDBJ databases">
        <title>First complete genome sequence of a species in the genus Microterricola, an extremophilic cold active enzyme producing strain ERGS5:02 isolated from Sikkim Himalaya.</title>
        <authorList>
            <person name="Kumar R."/>
            <person name="Singh D."/>
            <person name="Swarnkar M.K."/>
        </authorList>
    </citation>
    <scope>NUCLEOTIDE SEQUENCE [LARGE SCALE GENOMIC DNA]</scope>
    <source>
        <strain evidence="4">ERGS5:02</strain>
    </source>
</reference>
<name>A0A0Y0N9G2_9MICO</name>
<feature type="region of interest" description="Disordered" evidence="1">
    <location>
        <begin position="76"/>
        <end position="98"/>
    </location>
</feature>
<keyword evidence="4" id="KW-1185">Reference proteome</keyword>
<dbReference type="EMBL" id="CP014145">
    <property type="protein sequence ID" value="AMB57651.1"/>
    <property type="molecule type" value="Genomic_DNA"/>
</dbReference>
<dbReference type="KEGG" id="mvd:AWU67_00885"/>
<organism evidence="3 4">
    <name type="scientific">Microterricola viridarii</name>
    <dbReference type="NCBI Taxonomy" id="412690"/>
    <lineage>
        <taxon>Bacteria</taxon>
        <taxon>Bacillati</taxon>
        <taxon>Actinomycetota</taxon>
        <taxon>Actinomycetes</taxon>
        <taxon>Micrococcales</taxon>
        <taxon>Microbacteriaceae</taxon>
        <taxon>Microterricola</taxon>
    </lineage>
</organism>
<reference evidence="3 4" key="1">
    <citation type="journal article" date="2016" name="J. Biotechnol.">
        <title>First complete genome sequence of a species in the genus Microterricola, an extremophilic cold active enzyme producing bacterial strain ERGS5:02 isolated from Sikkim Himalaya.</title>
        <authorList>
            <person name="Himanshu"/>
            <person name="Swarnkar M.K."/>
            <person name="Singh D."/>
            <person name="Kumar R."/>
        </authorList>
    </citation>
    <scope>NUCLEOTIDE SEQUENCE [LARGE SCALE GENOMIC DNA]</scope>
    <source>
        <strain evidence="3 4">ERGS5:02</strain>
    </source>
</reference>
<keyword evidence="2" id="KW-0472">Membrane</keyword>
<protein>
    <submittedName>
        <fullName evidence="3">Uncharacterized protein</fullName>
    </submittedName>
</protein>
<dbReference type="Proteomes" id="UP000058305">
    <property type="component" value="Chromosome"/>
</dbReference>
<evidence type="ECO:0000256" key="1">
    <source>
        <dbReference type="SAM" id="MobiDB-lite"/>
    </source>
</evidence>
<keyword evidence="2" id="KW-1133">Transmembrane helix</keyword>
<keyword evidence="2" id="KW-0812">Transmembrane</keyword>
<sequence length="208" mass="22052">MGADENAAELGAPEQDLDESTRIVRRGYEIPDLDEETRIVVRPVARQLDLVDEFDEFDEFDESTRIVNRAVVPDDESTVLDHRESTPSGADVADATNPGRRRAARTAAAPVAIPAPQPTSTGAAPALPPLLVGTSLASGQTESYPPRVLPEPPVPQHLQIDVEPRERPAAAPRGATARRVALTVLVTLVGVAALGVAVVALVLLLNTL</sequence>
<gene>
    <name evidence="3" type="ORF">AWU67_00885</name>
</gene>
<evidence type="ECO:0000256" key="2">
    <source>
        <dbReference type="SAM" id="Phobius"/>
    </source>
</evidence>
<dbReference type="AlphaFoldDB" id="A0A0Y0N9G2"/>
<feature type="transmembrane region" description="Helical" evidence="2">
    <location>
        <begin position="180"/>
        <end position="205"/>
    </location>
</feature>
<dbReference type="RefSeq" id="WP_067225606.1">
    <property type="nucleotide sequence ID" value="NZ_CP014145.1"/>
</dbReference>
<proteinExistence type="predicted"/>
<accession>A0A0Y0N9G2</accession>
<evidence type="ECO:0000313" key="3">
    <source>
        <dbReference type="EMBL" id="AMB57651.1"/>
    </source>
</evidence>
<evidence type="ECO:0000313" key="4">
    <source>
        <dbReference type="Proteomes" id="UP000058305"/>
    </source>
</evidence>